<evidence type="ECO:0000313" key="3">
    <source>
        <dbReference type="Proteomes" id="UP000219072"/>
    </source>
</evidence>
<protein>
    <submittedName>
        <fullName evidence="2">Uncharacterized protein</fullName>
    </submittedName>
</protein>
<feature type="signal peptide" evidence="1">
    <location>
        <begin position="1"/>
        <end position="32"/>
    </location>
</feature>
<dbReference type="AlphaFoldDB" id="A0A286DSL3"/>
<keyword evidence="1" id="KW-0732">Signal</keyword>
<accession>A0A286DSL3</accession>
<feature type="chain" id="PRO_5012041183" evidence="1">
    <location>
        <begin position="33"/>
        <end position="74"/>
    </location>
</feature>
<dbReference type="Proteomes" id="UP000219072">
    <property type="component" value="Unassembled WGS sequence"/>
</dbReference>
<organism evidence="2 3">
    <name type="scientific">Streptomyces zhaozhouensis</name>
    <dbReference type="NCBI Taxonomy" id="1300267"/>
    <lineage>
        <taxon>Bacteria</taxon>
        <taxon>Bacillati</taxon>
        <taxon>Actinomycetota</taxon>
        <taxon>Actinomycetes</taxon>
        <taxon>Kitasatosporales</taxon>
        <taxon>Streptomycetaceae</taxon>
        <taxon>Streptomyces</taxon>
    </lineage>
</organism>
<dbReference type="EMBL" id="OCNE01000003">
    <property type="protein sequence ID" value="SOD61603.1"/>
    <property type="molecule type" value="Genomic_DNA"/>
</dbReference>
<keyword evidence="3" id="KW-1185">Reference proteome</keyword>
<sequence length="74" mass="8029">MNDSAARRLRRWMAAGATVAAASAIQVGTAHADETHHHSHNGPRVMLVSTGQIDDPLEDVLEHTLNFGDGYGWH</sequence>
<name>A0A286DSL3_9ACTN</name>
<proteinExistence type="predicted"/>
<reference evidence="2 3" key="1">
    <citation type="submission" date="2017-09" db="EMBL/GenBank/DDBJ databases">
        <authorList>
            <person name="Ehlers B."/>
            <person name="Leendertz F.H."/>
        </authorList>
    </citation>
    <scope>NUCLEOTIDE SEQUENCE [LARGE SCALE GENOMIC DNA]</scope>
    <source>
        <strain evidence="2 3">CGMCC 4.7095</strain>
    </source>
</reference>
<evidence type="ECO:0000313" key="2">
    <source>
        <dbReference type="EMBL" id="SOD61603.1"/>
    </source>
</evidence>
<evidence type="ECO:0000256" key="1">
    <source>
        <dbReference type="SAM" id="SignalP"/>
    </source>
</evidence>
<gene>
    <name evidence="2" type="ORF">SAMN06297387_103255</name>
</gene>